<evidence type="ECO:0000313" key="4">
    <source>
        <dbReference type="Proteomes" id="UP000294947"/>
    </source>
</evidence>
<feature type="region of interest" description="Disordered" evidence="1">
    <location>
        <begin position="147"/>
        <end position="168"/>
    </location>
</feature>
<name>A0A4R4YSF2_9PSEU</name>
<dbReference type="Gene3D" id="1.20.120.520">
    <property type="entry name" value="nmb1532 protein domain like"/>
    <property type="match status" value="1"/>
</dbReference>
<proteinExistence type="predicted"/>
<feature type="compositionally biased region" description="Pro residues" evidence="1">
    <location>
        <begin position="155"/>
        <end position="164"/>
    </location>
</feature>
<reference evidence="3 4" key="1">
    <citation type="submission" date="2019-03" db="EMBL/GenBank/DDBJ databases">
        <title>Draft genome sequences of novel Actinobacteria.</title>
        <authorList>
            <person name="Sahin N."/>
            <person name="Ay H."/>
            <person name="Saygin H."/>
        </authorList>
    </citation>
    <scope>NUCLEOTIDE SEQUENCE [LARGE SCALE GENOMIC DNA]</scope>
    <source>
        <strain evidence="3 4">7K502</strain>
    </source>
</reference>
<comment type="caution">
    <text evidence="3">The sequence shown here is derived from an EMBL/GenBank/DDBJ whole genome shotgun (WGS) entry which is preliminary data.</text>
</comment>
<accession>A0A4R4YSF2</accession>
<gene>
    <name evidence="3" type="ORF">E1288_22900</name>
</gene>
<feature type="domain" description="Hemerythrin-like" evidence="2">
    <location>
        <begin position="11"/>
        <end position="129"/>
    </location>
</feature>
<dbReference type="InterPro" id="IPR012312">
    <property type="entry name" value="Hemerythrin-like"/>
</dbReference>
<sequence>MERETRHSGGMVDVLVTDHREVEKAFADYERGGLSDEQRRELVDHIITELVRHSVAEEQYLYPAAREALPNGDEVADKELAEHAEAEEVMKRLESMNVSDAGFDDLVGQLTRAIRQHVEEEERDLFPRLEQACNADELMDLGKKIQATKKSAPTRPHPSMPDRPPANMILDPGIGMVDRMRDALSGRNR</sequence>
<dbReference type="EMBL" id="SMKW01000031">
    <property type="protein sequence ID" value="TDD48143.1"/>
    <property type="molecule type" value="Genomic_DNA"/>
</dbReference>
<dbReference type="PANTHER" id="PTHR35585:SF1">
    <property type="entry name" value="HHE DOMAIN PROTEIN (AFU_ORTHOLOGUE AFUA_4G00730)"/>
    <property type="match status" value="1"/>
</dbReference>
<protein>
    <submittedName>
        <fullName evidence="3">Hemerythrin domain-containing protein</fullName>
    </submittedName>
</protein>
<dbReference type="RefSeq" id="WP_132488292.1">
    <property type="nucleotide sequence ID" value="NZ_SMKW01000031.1"/>
</dbReference>
<organism evidence="3 4">
    <name type="scientific">Saccharopolyspora elongata</name>
    <dbReference type="NCBI Taxonomy" id="2530387"/>
    <lineage>
        <taxon>Bacteria</taxon>
        <taxon>Bacillati</taxon>
        <taxon>Actinomycetota</taxon>
        <taxon>Actinomycetes</taxon>
        <taxon>Pseudonocardiales</taxon>
        <taxon>Pseudonocardiaceae</taxon>
        <taxon>Saccharopolyspora</taxon>
    </lineage>
</organism>
<evidence type="ECO:0000256" key="1">
    <source>
        <dbReference type="SAM" id="MobiDB-lite"/>
    </source>
</evidence>
<dbReference type="Proteomes" id="UP000294947">
    <property type="component" value="Unassembled WGS sequence"/>
</dbReference>
<dbReference type="CDD" id="cd12108">
    <property type="entry name" value="Hr-like"/>
    <property type="match status" value="1"/>
</dbReference>
<dbReference type="PANTHER" id="PTHR35585">
    <property type="entry name" value="HHE DOMAIN PROTEIN (AFU_ORTHOLOGUE AFUA_4G00730)"/>
    <property type="match status" value="1"/>
</dbReference>
<dbReference type="OrthoDB" id="9793637at2"/>
<keyword evidence="4" id="KW-1185">Reference proteome</keyword>
<evidence type="ECO:0000259" key="2">
    <source>
        <dbReference type="Pfam" id="PF01814"/>
    </source>
</evidence>
<dbReference type="Pfam" id="PF01814">
    <property type="entry name" value="Hemerythrin"/>
    <property type="match status" value="1"/>
</dbReference>
<evidence type="ECO:0000313" key="3">
    <source>
        <dbReference type="EMBL" id="TDD48143.1"/>
    </source>
</evidence>
<dbReference type="AlphaFoldDB" id="A0A4R4YSF2"/>